<evidence type="ECO:0000313" key="8">
    <source>
        <dbReference type="EMBL" id="ABK24553.1"/>
    </source>
</evidence>
<dbReference type="PRINTS" id="PR00385">
    <property type="entry name" value="P450"/>
</dbReference>
<evidence type="ECO:0000256" key="3">
    <source>
        <dbReference type="ARBA" id="ARBA00023002"/>
    </source>
</evidence>
<feature type="transmembrane region" description="Helical" evidence="7">
    <location>
        <begin position="13"/>
        <end position="30"/>
    </location>
</feature>
<evidence type="ECO:0000256" key="6">
    <source>
        <dbReference type="RuleBase" id="RU000461"/>
    </source>
</evidence>
<dbReference type="PRINTS" id="PR00463">
    <property type="entry name" value="EP450I"/>
</dbReference>
<sequence>MMNSMAIESVYDPLVFGVVLSFIFLLLLHWKKKNSRLPPGPPGWPIIGNVLQLGDKPHESLFGLAQKYGPLMSLRLGCKLTMVVSSPSMAKEVLKDNDQTFSSRSINMAARTFAYQGTSLVWSPYGPHWRFLRRICNAELFSPKRLDALQHLRREEVNRTIRSIFEVSMEGQSVNIGEIAFLNSLSLVGMMVCSRNLFNPGSKEVAEFKEMVWEVLKLTGTPNLSDLFPFLERFDLQGLKKGMKTLARRFDSLFDSIIEERLGEDGAGVHHEGKDFLEIMLGLRKAGTQFTLENIKAVLMDMFIAGTDTTSVTVEWAMAELLGKPAVIRKAQAELDEIVGQAKRMEESDIAKLPYLQAIVKEALRLHPAAPLIIPRRSDNSCEIGGYVVPENTQVFVNVWGIGRDPSVWKEPLEFNPERFLECNTDYRGQDFELIPFGAGRRICIGLPLAHRMVHLVLGSLLHAFNWSIPGATKDDDFVIDMSEVFGLTLQKKVPLIAVPTPRQPINLLY</sequence>
<dbReference type="InterPro" id="IPR017972">
    <property type="entry name" value="Cyt_P450_CS"/>
</dbReference>
<accession>A9NV92</accession>
<dbReference type="GO" id="GO:0020037">
    <property type="term" value="F:heme binding"/>
    <property type="evidence" value="ECO:0007669"/>
    <property type="project" value="InterPro"/>
</dbReference>
<keyword evidence="2 5" id="KW-0479">Metal-binding</keyword>
<dbReference type="PROSITE" id="PS00086">
    <property type="entry name" value="CYTOCHROME_P450"/>
    <property type="match status" value="1"/>
</dbReference>
<dbReference type="InterPro" id="IPR036396">
    <property type="entry name" value="Cyt_P450_sf"/>
</dbReference>
<dbReference type="SUPFAM" id="SSF48264">
    <property type="entry name" value="Cytochrome P450"/>
    <property type="match status" value="1"/>
</dbReference>
<dbReference type="AlphaFoldDB" id="A9NV92"/>
<keyword evidence="7" id="KW-0812">Transmembrane</keyword>
<dbReference type="PANTHER" id="PTHR47950:SF44">
    <property type="entry name" value="CYTOCHROME P450, FAMILY 76, SUBFAMILY C, POLYPEPTIDE 5-RELATED"/>
    <property type="match status" value="1"/>
</dbReference>
<organism evidence="8">
    <name type="scientific">Picea sitchensis</name>
    <name type="common">Sitka spruce</name>
    <name type="synonym">Pinus sitchensis</name>
    <dbReference type="NCBI Taxonomy" id="3332"/>
    <lineage>
        <taxon>Eukaryota</taxon>
        <taxon>Viridiplantae</taxon>
        <taxon>Streptophyta</taxon>
        <taxon>Embryophyta</taxon>
        <taxon>Tracheophyta</taxon>
        <taxon>Spermatophyta</taxon>
        <taxon>Pinopsida</taxon>
        <taxon>Pinidae</taxon>
        <taxon>Conifers I</taxon>
        <taxon>Pinales</taxon>
        <taxon>Pinaceae</taxon>
        <taxon>Picea</taxon>
    </lineage>
</organism>
<dbReference type="GO" id="GO:0016705">
    <property type="term" value="F:oxidoreductase activity, acting on paired donors, with incorporation or reduction of molecular oxygen"/>
    <property type="evidence" value="ECO:0007669"/>
    <property type="project" value="InterPro"/>
</dbReference>
<comment type="similarity">
    <text evidence="1 6">Belongs to the cytochrome P450 family.</text>
</comment>
<dbReference type="GO" id="GO:0004497">
    <property type="term" value="F:monooxygenase activity"/>
    <property type="evidence" value="ECO:0007669"/>
    <property type="project" value="UniProtKB-KW"/>
</dbReference>
<keyword evidence="7" id="KW-1133">Transmembrane helix</keyword>
<comment type="cofactor">
    <cofactor evidence="5">
        <name>heme</name>
        <dbReference type="ChEBI" id="CHEBI:30413"/>
    </cofactor>
</comment>
<name>A9NV92_PICSI</name>
<dbReference type="FunFam" id="1.10.630.10:FF:000007">
    <property type="entry name" value="Cytochrome P450 76C4"/>
    <property type="match status" value="1"/>
</dbReference>
<keyword evidence="7" id="KW-0472">Membrane</keyword>
<protein>
    <recommendedName>
        <fullName evidence="9">Cytochrome P450</fullName>
    </recommendedName>
</protein>
<dbReference type="EMBL" id="EF085246">
    <property type="protein sequence ID" value="ABK24553.1"/>
    <property type="molecule type" value="mRNA"/>
</dbReference>
<evidence type="ECO:0000256" key="2">
    <source>
        <dbReference type="ARBA" id="ARBA00022723"/>
    </source>
</evidence>
<evidence type="ECO:0008006" key="9">
    <source>
        <dbReference type="Google" id="ProtNLM"/>
    </source>
</evidence>
<proteinExistence type="evidence at transcript level"/>
<dbReference type="GO" id="GO:0005506">
    <property type="term" value="F:iron ion binding"/>
    <property type="evidence" value="ECO:0007669"/>
    <property type="project" value="InterPro"/>
</dbReference>
<keyword evidence="3 6" id="KW-0560">Oxidoreductase</keyword>
<dbReference type="Pfam" id="PF00067">
    <property type="entry name" value="p450"/>
    <property type="match status" value="1"/>
</dbReference>
<evidence type="ECO:0000256" key="1">
    <source>
        <dbReference type="ARBA" id="ARBA00010617"/>
    </source>
</evidence>
<evidence type="ECO:0000256" key="4">
    <source>
        <dbReference type="ARBA" id="ARBA00023004"/>
    </source>
</evidence>
<keyword evidence="5 6" id="KW-0349">Heme</keyword>
<dbReference type="InterPro" id="IPR001128">
    <property type="entry name" value="Cyt_P450"/>
</dbReference>
<keyword evidence="6" id="KW-0503">Monooxygenase</keyword>
<feature type="binding site" description="axial binding residue" evidence="5">
    <location>
        <position position="444"/>
    </location>
    <ligand>
        <name>heme</name>
        <dbReference type="ChEBI" id="CHEBI:30413"/>
    </ligand>
    <ligandPart>
        <name>Fe</name>
        <dbReference type="ChEBI" id="CHEBI:18248"/>
    </ligandPart>
</feature>
<evidence type="ECO:0000256" key="7">
    <source>
        <dbReference type="SAM" id="Phobius"/>
    </source>
</evidence>
<reference evidence="8" key="1">
    <citation type="journal article" date="2008" name="BMC Genomics">
        <title>A conifer genomics resource of 200,000 spruce (Picea spp.) ESTs and 6,464 high-quality, sequence-finished full-length cDNAs for Sitka spruce (Picea sitchensis).</title>
        <authorList>
            <person name="Ralph S.G."/>
            <person name="Chun H.J."/>
            <person name="Kolosova N."/>
            <person name="Cooper D."/>
            <person name="Oddy C."/>
            <person name="Ritland C.E."/>
            <person name="Kirkpatrick R."/>
            <person name="Moore R."/>
            <person name="Barber S."/>
            <person name="Holt R.A."/>
            <person name="Jones S.J."/>
            <person name="Marra M.A."/>
            <person name="Douglas C.J."/>
            <person name="Ritland K."/>
            <person name="Bohlmann J."/>
        </authorList>
    </citation>
    <scope>NUCLEOTIDE SEQUENCE</scope>
    <source>
        <tissue evidence="8">Green portion of the leader tissue</tissue>
    </source>
</reference>
<dbReference type="Gene3D" id="1.10.630.10">
    <property type="entry name" value="Cytochrome P450"/>
    <property type="match status" value="1"/>
</dbReference>
<dbReference type="InterPro" id="IPR002401">
    <property type="entry name" value="Cyt_P450_E_grp-I"/>
</dbReference>
<dbReference type="CDD" id="cd11073">
    <property type="entry name" value="CYP76-like"/>
    <property type="match status" value="1"/>
</dbReference>
<evidence type="ECO:0000256" key="5">
    <source>
        <dbReference type="PIRSR" id="PIRSR602401-1"/>
    </source>
</evidence>
<keyword evidence="4 5" id="KW-0408">Iron</keyword>
<dbReference type="PANTHER" id="PTHR47950">
    <property type="entry name" value="CYTOCHROME P450, FAMILY 76, SUBFAMILY C, POLYPEPTIDE 5-RELATED"/>
    <property type="match status" value="1"/>
</dbReference>